<protein>
    <recommendedName>
        <fullName evidence="14">Germin-like protein</fullName>
    </recommendedName>
</protein>
<evidence type="ECO:0000256" key="13">
    <source>
        <dbReference type="PIRSR" id="PIRSR601929-3"/>
    </source>
</evidence>
<accession>A0AAN9PDP9</accession>
<dbReference type="EMBL" id="JAYKXN010000004">
    <property type="protein sequence ID" value="KAK7294441.1"/>
    <property type="molecule type" value="Genomic_DNA"/>
</dbReference>
<keyword evidence="5 11" id="KW-0479">Metal-binding</keyword>
<comment type="caution">
    <text evidence="16">The sequence shown here is derived from an EMBL/GenBank/DDBJ whole genome shotgun (WGS) entry which is preliminary data.</text>
</comment>
<reference evidence="16 17" key="1">
    <citation type="submission" date="2024-01" db="EMBL/GenBank/DDBJ databases">
        <title>The genomes of 5 underutilized Papilionoideae crops provide insights into root nodulation and disease resistance.</title>
        <authorList>
            <person name="Yuan L."/>
        </authorList>
    </citation>
    <scope>NUCLEOTIDE SEQUENCE [LARGE SCALE GENOMIC DNA]</scope>
    <source>
        <strain evidence="16">LY-2023</strain>
        <tissue evidence="16">Leaf</tissue>
    </source>
</reference>
<gene>
    <name evidence="16" type="ORF">RJT34_17330</name>
</gene>
<keyword evidence="10 11" id="KW-0464">Manganese</keyword>
<dbReference type="InterPro" id="IPR011051">
    <property type="entry name" value="RmlC_Cupin_sf"/>
</dbReference>
<evidence type="ECO:0000256" key="14">
    <source>
        <dbReference type="RuleBase" id="RU366015"/>
    </source>
</evidence>
<dbReference type="Proteomes" id="UP001359559">
    <property type="component" value="Unassembled WGS sequence"/>
</dbReference>
<comment type="similarity">
    <text evidence="2 14">Belongs to the germin family.</text>
</comment>
<dbReference type="AlphaFoldDB" id="A0AAN9PDP9"/>
<dbReference type="InterPro" id="IPR001929">
    <property type="entry name" value="Germin"/>
</dbReference>
<evidence type="ECO:0000313" key="16">
    <source>
        <dbReference type="EMBL" id="KAK7294441.1"/>
    </source>
</evidence>
<feature type="binding site" evidence="11">
    <location>
        <position position="107"/>
    </location>
    <ligand>
        <name>oxalate</name>
        <dbReference type="ChEBI" id="CHEBI:30623"/>
    </ligand>
</feature>
<feature type="binding site" evidence="12">
    <location>
        <position position="107"/>
    </location>
    <ligand>
        <name>Mn(2+)</name>
        <dbReference type="ChEBI" id="CHEBI:29035"/>
    </ligand>
</feature>
<feature type="disulfide bond" evidence="13">
    <location>
        <begin position="23"/>
        <end position="38"/>
    </location>
</feature>
<keyword evidence="9" id="KW-0325">Glycoprotein</keyword>
<dbReference type="PRINTS" id="PR00325">
    <property type="entry name" value="GERMIN"/>
</dbReference>
<dbReference type="InterPro" id="IPR014710">
    <property type="entry name" value="RmlC-like_jellyroll"/>
</dbReference>
<evidence type="ECO:0000256" key="10">
    <source>
        <dbReference type="ARBA" id="ARBA00023211"/>
    </source>
</evidence>
<evidence type="ECO:0000256" key="11">
    <source>
        <dbReference type="PIRSR" id="PIRSR601929-1"/>
    </source>
</evidence>
<evidence type="ECO:0000259" key="15">
    <source>
        <dbReference type="SMART" id="SM00835"/>
    </source>
</evidence>
<evidence type="ECO:0000313" key="17">
    <source>
        <dbReference type="Proteomes" id="UP001359559"/>
    </source>
</evidence>
<dbReference type="GO" id="GO:0048046">
    <property type="term" value="C:apoplast"/>
    <property type="evidence" value="ECO:0007669"/>
    <property type="project" value="UniProtKB-SubCell"/>
</dbReference>
<dbReference type="SMART" id="SM00835">
    <property type="entry name" value="Cupin_1"/>
    <property type="match status" value="1"/>
</dbReference>
<proteinExistence type="inferred from homology"/>
<feature type="binding site" evidence="11">
    <location>
        <position position="102"/>
    </location>
    <ligand>
        <name>oxalate</name>
        <dbReference type="ChEBI" id="CHEBI:30623"/>
    </ligand>
</feature>
<keyword evidence="7 13" id="KW-1015">Disulfide bond</keyword>
<evidence type="ECO:0000256" key="8">
    <source>
        <dbReference type="ARBA" id="ARBA00023170"/>
    </source>
</evidence>
<organism evidence="16 17">
    <name type="scientific">Clitoria ternatea</name>
    <name type="common">Butterfly pea</name>
    <dbReference type="NCBI Taxonomy" id="43366"/>
    <lineage>
        <taxon>Eukaryota</taxon>
        <taxon>Viridiplantae</taxon>
        <taxon>Streptophyta</taxon>
        <taxon>Embryophyta</taxon>
        <taxon>Tracheophyta</taxon>
        <taxon>Spermatophyta</taxon>
        <taxon>Magnoliopsida</taxon>
        <taxon>eudicotyledons</taxon>
        <taxon>Gunneridae</taxon>
        <taxon>Pentapetalae</taxon>
        <taxon>rosids</taxon>
        <taxon>fabids</taxon>
        <taxon>Fabales</taxon>
        <taxon>Fabaceae</taxon>
        <taxon>Papilionoideae</taxon>
        <taxon>50 kb inversion clade</taxon>
        <taxon>NPAAA clade</taxon>
        <taxon>indigoferoid/millettioid clade</taxon>
        <taxon>Phaseoleae</taxon>
        <taxon>Clitoria</taxon>
    </lineage>
</organism>
<evidence type="ECO:0000256" key="5">
    <source>
        <dbReference type="ARBA" id="ARBA00022723"/>
    </source>
</evidence>
<keyword evidence="3 14" id="KW-0052">Apoplast</keyword>
<evidence type="ECO:0000256" key="7">
    <source>
        <dbReference type="ARBA" id="ARBA00023157"/>
    </source>
</evidence>
<keyword evidence="4 14" id="KW-0964">Secreted</keyword>
<dbReference type="FunFam" id="2.60.120.10:FF:000047">
    <property type="entry name" value="Auxin-binding protein ABP19a"/>
    <property type="match status" value="1"/>
</dbReference>
<dbReference type="InterPro" id="IPR006045">
    <property type="entry name" value="Cupin_1"/>
</dbReference>
<dbReference type="CDD" id="cd02241">
    <property type="entry name" value="cupin_OxOx"/>
    <property type="match status" value="1"/>
</dbReference>
<evidence type="ECO:0000256" key="6">
    <source>
        <dbReference type="ARBA" id="ARBA00022729"/>
    </source>
</evidence>
<evidence type="ECO:0000256" key="2">
    <source>
        <dbReference type="ARBA" id="ARBA00007456"/>
    </source>
</evidence>
<dbReference type="PANTHER" id="PTHR31238">
    <property type="entry name" value="GERMIN-LIKE PROTEIN SUBFAMILY 3 MEMBER 3"/>
    <property type="match status" value="1"/>
</dbReference>
<evidence type="ECO:0000256" key="1">
    <source>
        <dbReference type="ARBA" id="ARBA00004271"/>
    </source>
</evidence>
<dbReference type="Pfam" id="PF00190">
    <property type="entry name" value="Cupin_1"/>
    <property type="match status" value="1"/>
</dbReference>
<feature type="binding site" evidence="12">
    <location>
        <position position="146"/>
    </location>
    <ligand>
        <name>Mn(2+)</name>
        <dbReference type="ChEBI" id="CHEBI:29035"/>
    </ligand>
</feature>
<feature type="binding site" evidence="12">
    <location>
        <position position="102"/>
    </location>
    <ligand>
        <name>Mn(2+)</name>
        <dbReference type="ChEBI" id="CHEBI:29035"/>
    </ligand>
</feature>
<keyword evidence="6 14" id="KW-0732">Signal</keyword>
<evidence type="ECO:0000256" key="4">
    <source>
        <dbReference type="ARBA" id="ARBA00022525"/>
    </source>
</evidence>
<dbReference type="SUPFAM" id="SSF51182">
    <property type="entry name" value="RmlC-like cupins"/>
    <property type="match status" value="1"/>
</dbReference>
<name>A0AAN9PDP9_CLITE</name>
<keyword evidence="8" id="KW-0675">Receptor</keyword>
<comment type="subcellular location">
    <subcellularLocation>
        <location evidence="1 14">Secreted</location>
        <location evidence="1 14">Extracellular space</location>
        <location evidence="1 14">Apoplast</location>
    </subcellularLocation>
</comment>
<dbReference type="Gene3D" id="2.60.120.10">
    <property type="entry name" value="Jelly Rolls"/>
    <property type="match status" value="1"/>
</dbReference>
<sequence>MIHKFLFLFAFFLLSTSQAQDFCVADLKSAQTPSGYPCKSPKTLTVDDFVFSNLRAGNTSANPFKISLTPAFVDEFPAVNGLRLSAARLDMDVGGVVPMHSHSNTNELLIVLSGHITAGFISSDNTVFVTTLSKGKVMVFPQGLLHFQINAGGGKASAFLSFNSENPGAQILDLALFSNNLDSSFVGKTTLLDIAQIKKLKRIFGGRG</sequence>
<keyword evidence="17" id="KW-1185">Reference proteome</keyword>
<feature type="signal peptide" evidence="14">
    <location>
        <begin position="1"/>
        <end position="19"/>
    </location>
</feature>
<dbReference type="GO" id="GO:0030145">
    <property type="term" value="F:manganese ion binding"/>
    <property type="evidence" value="ECO:0007669"/>
    <property type="project" value="UniProtKB-UniRule"/>
</dbReference>
<evidence type="ECO:0000256" key="3">
    <source>
        <dbReference type="ARBA" id="ARBA00022523"/>
    </source>
</evidence>
<feature type="domain" description="Cupin type-1" evidence="15">
    <location>
        <begin position="52"/>
        <end position="198"/>
    </location>
</feature>
<evidence type="ECO:0000256" key="9">
    <source>
        <dbReference type="ARBA" id="ARBA00023180"/>
    </source>
</evidence>
<feature type="chain" id="PRO_5042663383" description="Germin-like protein" evidence="14">
    <location>
        <begin position="20"/>
        <end position="208"/>
    </location>
</feature>
<feature type="binding site" evidence="12">
    <location>
        <position position="100"/>
    </location>
    <ligand>
        <name>Mn(2+)</name>
        <dbReference type="ChEBI" id="CHEBI:29035"/>
    </ligand>
</feature>
<evidence type="ECO:0000256" key="12">
    <source>
        <dbReference type="PIRSR" id="PIRSR601929-2"/>
    </source>
</evidence>